<sequence>EGGTRHDGLLRRTPAPVPGTDGLPGTGPSSWHGRRFMADLAEKGM</sequence>
<name>A0A6J4RBG4_9ACTN</name>
<gene>
    <name evidence="2" type="ORF">AVDCRST_MAG25-1897</name>
</gene>
<feature type="compositionally biased region" description="Basic and acidic residues" evidence="1">
    <location>
        <begin position="1"/>
        <end position="10"/>
    </location>
</feature>
<feature type="non-terminal residue" evidence="2">
    <location>
        <position position="1"/>
    </location>
</feature>
<accession>A0A6J4RBG4</accession>
<organism evidence="2">
    <name type="scientific">uncultured Rubrobacteraceae bacterium</name>
    <dbReference type="NCBI Taxonomy" id="349277"/>
    <lineage>
        <taxon>Bacteria</taxon>
        <taxon>Bacillati</taxon>
        <taxon>Actinomycetota</taxon>
        <taxon>Rubrobacteria</taxon>
        <taxon>Rubrobacterales</taxon>
        <taxon>Rubrobacteraceae</taxon>
        <taxon>environmental samples</taxon>
    </lineage>
</organism>
<protein>
    <submittedName>
        <fullName evidence="2">Uncharacterized protein</fullName>
    </submittedName>
</protein>
<reference evidence="2" key="1">
    <citation type="submission" date="2020-02" db="EMBL/GenBank/DDBJ databases">
        <authorList>
            <person name="Meier V. D."/>
        </authorList>
    </citation>
    <scope>NUCLEOTIDE SEQUENCE</scope>
    <source>
        <strain evidence="2">AVDCRST_MAG25</strain>
    </source>
</reference>
<dbReference type="AlphaFoldDB" id="A0A6J4RBG4"/>
<feature type="non-terminal residue" evidence="2">
    <location>
        <position position="45"/>
    </location>
</feature>
<proteinExistence type="predicted"/>
<dbReference type="EMBL" id="CADCVI010000117">
    <property type="protein sequence ID" value="CAA9469490.1"/>
    <property type="molecule type" value="Genomic_DNA"/>
</dbReference>
<evidence type="ECO:0000313" key="2">
    <source>
        <dbReference type="EMBL" id="CAA9469490.1"/>
    </source>
</evidence>
<evidence type="ECO:0000256" key="1">
    <source>
        <dbReference type="SAM" id="MobiDB-lite"/>
    </source>
</evidence>
<feature type="region of interest" description="Disordered" evidence="1">
    <location>
        <begin position="1"/>
        <end position="33"/>
    </location>
</feature>